<dbReference type="EMBL" id="JAGSPM010000007">
    <property type="protein sequence ID" value="MBR7747415.1"/>
    <property type="molecule type" value="Genomic_DNA"/>
</dbReference>
<comment type="caution">
    <text evidence="1">The sequence shown here is derived from an EMBL/GenBank/DDBJ whole genome shotgun (WGS) entry which is preliminary data.</text>
</comment>
<evidence type="ECO:0000313" key="1">
    <source>
        <dbReference type="EMBL" id="MBR7747415.1"/>
    </source>
</evidence>
<dbReference type="RefSeq" id="WP_212684808.1">
    <property type="nucleotide sequence ID" value="NZ_JAGSPM010000007.1"/>
</dbReference>
<proteinExistence type="predicted"/>
<name>A0A941DFY4_9BURK</name>
<reference evidence="1 2" key="1">
    <citation type="submission" date="2021-04" db="EMBL/GenBank/DDBJ databases">
        <title>novel species isolated from subtropical streams in China.</title>
        <authorList>
            <person name="Lu H."/>
        </authorList>
    </citation>
    <scope>NUCLEOTIDE SEQUENCE [LARGE SCALE GENOMIC DNA]</scope>
    <source>
        <strain evidence="1 2">BYS107W</strain>
    </source>
</reference>
<accession>A0A941DFY4</accession>
<sequence length="86" mass="9763">MSKMKYVVVKRGDNPEEIYIFPTNIDHNEFAEVLSYIKTGGRNWRREYAKPISAGFTDGITCFGRSETLNLDSRKSVDTALLQGQS</sequence>
<evidence type="ECO:0000313" key="2">
    <source>
        <dbReference type="Proteomes" id="UP000680158"/>
    </source>
</evidence>
<keyword evidence="2" id="KW-1185">Reference proteome</keyword>
<organism evidence="1 2">
    <name type="scientific">Undibacterium baiyunense</name>
    <dbReference type="NCBI Taxonomy" id="2828731"/>
    <lineage>
        <taxon>Bacteria</taxon>
        <taxon>Pseudomonadati</taxon>
        <taxon>Pseudomonadota</taxon>
        <taxon>Betaproteobacteria</taxon>
        <taxon>Burkholderiales</taxon>
        <taxon>Oxalobacteraceae</taxon>
        <taxon>Undibacterium</taxon>
    </lineage>
</organism>
<dbReference type="AlphaFoldDB" id="A0A941DFY4"/>
<dbReference type="Proteomes" id="UP000680158">
    <property type="component" value="Unassembled WGS sequence"/>
</dbReference>
<gene>
    <name evidence="1" type="ORF">KDM92_12555</name>
</gene>
<protein>
    <submittedName>
        <fullName evidence="1">Uncharacterized protein</fullName>
    </submittedName>
</protein>